<dbReference type="SFLD" id="SFLDS00003">
    <property type="entry name" value="Haloacid_Dehalogenase"/>
    <property type="match status" value="1"/>
</dbReference>
<dbReference type="RefSeq" id="WP_238548842.1">
    <property type="nucleotide sequence ID" value="NZ_JGYK01000001.1"/>
</dbReference>
<dbReference type="STRING" id="1437605.AB656_03660"/>
<evidence type="ECO:0000313" key="1">
    <source>
        <dbReference type="EMBL" id="KFI40307.1"/>
    </source>
</evidence>
<dbReference type="SUPFAM" id="SSF56784">
    <property type="entry name" value="HAD-like"/>
    <property type="match status" value="1"/>
</dbReference>
<sequence length="236" mass="25045">MEDMSEQQREQAPLPKAVFWDMDGTLIDSEPYWHASEQELAREHGGDWSEEDGWRCSGKPVVQVAEAMRERGVDLPVPRIQALIEEGVARRERERMPWIDGAVDVLKALAAAGVPSVLVTSSPRRIAEAVVAQAPAGAFVGFTCGDDGLPMKPDPAPYLHAAEVVGIDPGRMAECVALEDSITGLNSAAASGATTLAFTGASPGGAPDGPQFASFDSYAGITPQVLGEYAARRQAE</sequence>
<evidence type="ECO:0000313" key="2">
    <source>
        <dbReference type="Proteomes" id="UP000029015"/>
    </source>
</evidence>
<dbReference type="InterPro" id="IPR023198">
    <property type="entry name" value="PGP-like_dom2"/>
</dbReference>
<dbReference type="InterPro" id="IPR023214">
    <property type="entry name" value="HAD_sf"/>
</dbReference>
<dbReference type="PANTHER" id="PTHR43481">
    <property type="entry name" value="FRUCTOSE-1-PHOSPHATE PHOSPHATASE"/>
    <property type="match status" value="1"/>
</dbReference>
<dbReference type="PANTHER" id="PTHR43481:SF4">
    <property type="entry name" value="GLYCEROL-1-PHOSPHATE PHOSPHOHYDROLASE 1-RELATED"/>
    <property type="match status" value="1"/>
</dbReference>
<dbReference type="Proteomes" id="UP000029015">
    <property type="component" value="Unassembled WGS sequence"/>
</dbReference>
<gene>
    <name evidence="1" type="ORF">BACT_1009</name>
</gene>
<dbReference type="Pfam" id="PF00702">
    <property type="entry name" value="Hydrolase"/>
    <property type="match status" value="1"/>
</dbReference>
<organism evidence="1 2">
    <name type="scientific">Bifidobacterium actinocoloniiforme DSM 22766</name>
    <dbReference type="NCBI Taxonomy" id="1437605"/>
    <lineage>
        <taxon>Bacteria</taxon>
        <taxon>Bacillati</taxon>
        <taxon>Actinomycetota</taxon>
        <taxon>Actinomycetes</taxon>
        <taxon>Bifidobacteriales</taxon>
        <taxon>Bifidobacteriaceae</taxon>
        <taxon>Bifidobacterium</taxon>
    </lineage>
</organism>
<dbReference type="EMBL" id="JGYK01000001">
    <property type="protein sequence ID" value="KFI40307.1"/>
    <property type="molecule type" value="Genomic_DNA"/>
</dbReference>
<keyword evidence="2" id="KW-1185">Reference proteome</keyword>
<dbReference type="Gene3D" id="1.10.150.240">
    <property type="entry name" value="Putative phosphatase, domain 2"/>
    <property type="match status" value="1"/>
</dbReference>
<name>A0A086Z1A7_9BIFI</name>
<proteinExistence type="predicted"/>
<dbReference type="InterPro" id="IPR051806">
    <property type="entry name" value="HAD-like_SPP"/>
</dbReference>
<dbReference type="InterPro" id="IPR006439">
    <property type="entry name" value="HAD-SF_hydro_IA"/>
</dbReference>
<dbReference type="eggNOG" id="COG0637">
    <property type="taxonomic scope" value="Bacteria"/>
</dbReference>
<dbReference type="SFLD" id="SFLDG01129">
    <property type="entry name" value="C1.5:_HAD__Beta-PGM__Phosphata"/>
    <property type="match status" value="1"/>
</dbReference>
<protein>
    <submittedName>
        <fullName evidence="1">Haloacid dehalogenase-like hydrolase</fullName>
    </submittedName>
</protein>
<dbReference type="InterPro" id="IPR036412">
    <property type="entry name" value="HAD-like_sf"/>
</dbReference>
<keyword evidence="1" id="KW-0378">Hydrolase</keyword>
<dbReference type="GO" id="GO:0050308">
    <property type="term" value="F:sugar-phosphatase activity"/>
    <property type="evidence" value="ECO:0007669"/>
    <property type="project" value="TreeGrafter"/>
</dbReference>
<comment type="caution">
    <text evidence="1">The sequence shown here is derived from an EMBL/GenBank/DDBJ whole genome shotgun (WGS) entry which is preliminary data.</text>
</comment>
<dbReference type="NCBIfam" id="TIGR01509">
    <property type="entry name" value="HAD-SF-IA-v3"/>
    <property type="match status" value="1"/>
</dbReference>
<dbReference type="CDD" id="cd07505">
    <property type="entry name" value="HAD_BPGM-like"/>
    <property type="match status" value="1"/>
</dbReference>
<reference evidence="1 2" key="1">
    <citation type="submission" date="2014-03" db="EMBL/GenBank/DDBJ databases">
        <title>Genomics of Bifidobacteria.</title>
        <authorList>
            <person name="Ventura M."/>
            <person name="Milani C."/>
            <person name="Lugli G.A."/>
        </authorList>
    </citation>
    <scope>NUCLEOTIDE SEQUENCE [LARGE SCALE GENOMIC DNA]</scope>
    <source>
        <strain evidence="1 2">DSM 22766</strain>
    </source>
</reference>
<dbReference type="AlphaFoldDB" id="A0A086Z1A7"/>
<accession>A0A086Z1A7</accession>
<dbReference type="Gene3D" id="3.40.50.1000">
    <property type="entry name" value="HAD superfamily/HAD-like"/>
    <property type="match status" value="1"/>
</dbReference>